<reference evidence="3" key="1">
    <citation type="submission" date="2016-10" db="EMBL/GenBank/DDBJ databases">
        <authorList>
            <person name="Varghese N."/>
            <person name="Submissions S."/>
        </authorList>
    </citation>
    <scope>NUCLEOTIDE SEQUENCE [LARGE SCALE GENOMIC DNA]</scope>
    <source>
        <strain evidence="3">DSM 45422</strain>
    </source>
</reference>
<evidence type="ECO:0000313" key="2">
    <source>
        <dbReference type="EMBL" id="SDY82299.1"/>
    </source>
</evidence>
<feature type="transmembrane region" description="Helical" evidence="1">
    <location>
        <begin position="45"/>
        <end position="62"/>
    </location>
</feature>
<dbReference type="AlphaFoldDB" id="A0A1H3N237"/>
<keyword evidence="3" id="KW-1185">Reference proteome</keyword>
<keyword evidence="1" id="KW-0812">Transmembrane</keyword>
<protein>
    <submittedName>
        <fullName evidence="2">Uncharacterized protein</fullName>
    </submittedName>
</protein>
<evidence type="ECO:0000313" key="3">
    <source>
        <dbReference type="Proteomes" id="UP000198921"/>
    </source>
</evidence>
<name>A0A1H3N237_9ACTN</name>
<keyword evidence="1" id="KW-0472">Membrane</keyword>
<dbReference type="Proteomes" id="UP000198921">
    <property type="component" value="Unassembled WGS sequence"/>
</dbReference>
<dbReference type="EMBL" id="FNOT01000012">
    <property type="protein sequence ID" value="SDY82299.1"/>
    <property type="molecule type" value="Genomic_DNA"/>
</dbReference>
<feature type="transmembrane region" description="Helical" evidence="1">
    <location>
        <begin position="7"/>
        <end position="25"/>
    </location>
</feature>
<organism evidence="2 3">
    <name type="scientific">Geodermatophilus africanus</name>
    <dbReference type="NCBI Taxonomy" id="1137993"/>
    <lineage>
        <taxon>Bacteria</taxon>
        <taxon>Bacillati</taxon>
        <taxon>Actinomycetota</taxon>
        <taxon>Actinomycetes</taxon>
        <taxon>Geodermatophilales</taxon>
        <taxon>Geodermatophilaceae</taxon>
        <taxon>Geodermatophilus</taxon>
    </lineage>
</organism>
<accession>A0A1H3N237</accession>
<proteinExistence type="predicted"/>
<gene>
    <name evidence="2" type="ORF">SAMN05660209_03801</name>
</gene>
<evidence type="ECO:0000256" key="1">
    <source>
        <dbReference type="SAM" id="Phobius"/>
    </source>
</evidence>
<keyword evidence="1" id="KW-1133">Transmembrane helix</keyword>
<dbReference type="STRING" id="1137993.SAMN05660209_03801"/>
<sequence length="63" mass="6388">MGEPVRVALAVVLIVVGVVAAVYAGYLQYAALPEEHTFAKGGKRLALALGGLALIVGASELLP</sequence>
<dbReference type="RefSeq" id="WP_091159700.1">
    <property type="nucleotide sequence ID" value="NZ_FNOT01000012.1"/>
</dbReference>